<dbReference type="OMA" id="MEWKANI"/>
<gene>
    <name evidence="2" type="ORF">EAG_11378</name>
</gene>
<evidence type="ECO:0000256" key="1">
    <source>
        <dbReference type="SAM" id="MobiDB-lite"/>
    </source>
</evidence>
<name>E2ACL4_CAMFO</name>
<dbReference type="AlphaFoldDB" id="E2ACL4"/>
<organism evidence="3">
    <name type="scientific">Camponotus floridanus</name>
    <name type="common">Florida carpenter ant</name>
    <dbReference type="NCBI Taxonomy" id="104421"/>
    <lineage>
        <taxon>Eukaryota</taxon>
        <taxon>Metazoa</taxon>
        <taxon>Ecdysozoa</taxon>
        <taxon>Arthropoda</taxon>
        <taxon>Hexapoda</taxon>
        <taxon>Insecta</taxon>
        <taxon>Pterygota</taxon>
        <taxon>Neoptera</taxon>
        <taxon>Endopterygota</taxon>
        <taxon>Hymenoptera</taxon>
        <taxon>Apocrita</taxon>
        <taxon>Aculeata</taxon>
        <taxon>Formicoidea</taxon>
        <taxon>Formicidae</taxon>
        <taxon>Formicinae</taxon>
        <taxon>Camponotus</taxon>
    </lineage>
</organism>
<accession>E2ACL4</accession>
<feature type="region of interest" description="Disordered" evidence="1">
    <location>
        <begin position="36"/>
        <end position="68"/>
    </location>
</feature>
<evidence type="ECO:0000313" key="2">
    <source>
        <dbReference type="EMBL" id="EFN68824.1"/>
    </source>
</evidence>
<proteinExistence type="predicted"/>
<keyword evidence="3" id="KW-1185">Reference proteome</keyword>
<evidence type="ECO:0008006" key="4">
    <source>
        <dbReference type="Google" id="ProtNLM"/>
    </source>
</evidence>
<feature type="region of interest" description="Disordered" evidence="1">
    <location>
        <begin position="361"/>
        <end position="384"/>
    </location>
</feature>
<dbReference type="STRING" id="104421.E2ACL4"/>
<dbReference type="InParanoid" id="E2ACL4"/>
<feature type="region of interest" description="Disordered" evidence="1">
    <location>
        <begin position="464"/>
        <end position="484"/>
    </location>
</feature>
<evidence type="ECO:0000313" key="3">
    <source>
        <dbReference type="Proteomes" id="UP000000311"/>
    </source>
</evidence>
<reference evidence="2 3" key="1">
    <citation type="journal article" date="2010" name="Science">
        <title>Genomic comparison of the ants Camponotus floridanus and Harpegnathos saltator.</title>
        <authorList>
            <person name="Bonasio R."/>
            <person name="Zhang G."/>
            <person name="Ye C."/>
            <person name="Mutti N.S."/>
            <person name="Fang X."/>
            <person name="Qin N."/>
            <person name="Donahue G."/>
            <person name="Yang P."/>
            <person name="Li Q."/>
            <person name="Li C."/>
            <person name="Zhang P."/>
            <person name="Huang Z."/>
            <person name="Berger S.L."/>
            <person name="Reinberg D."/>
            <person name="Wang J."/>
            <person name="Liebig J."/>
        </authorList>
    </citation>
    <scope>NUCLEOTIDE SEQUENCE [LARGE SCALE GENOMIC DNA]</scope>
    <source>
        <strain evidence="3">C129</strain>
    </source>
</reference>
<feature type="compositionally biased region" description="Polar residues" evidence="1">
    <location>
        <begin position="58"/>
        <end position="68"/>
    </location>
</feature>
<feature type="compositionally biased region" description="Low complexity" evidence="1">
    <location>
        <begin position="43"/>
        <end position="57"/>
    </location>
</feature>
<dbReference type="Proteomes" id="UP000000311">
    <property type="component" value="Unassembled WGS sequence"/>
</dbReference>
<sequence length="538" mass="59344">MDLEDPDMSAALESLITESGSSPVTRIKILGKRPIEKEHLPASSKISRSSTDSSLTSHQEPNSGSVISLTDTIRNNRYSDNNAGPFDVHVQRISNPKAQLHPIFVGRAVCELGISDILEIKKAGFSKASIYFKTKEAANALVNDRKLSEKDLKAFIPPFRTSRKGIIRDVPPEFTDQQILESIVSPFKVIAVSRLNRRITTPPYLDSQSDPPPAITYSPSLSVSITFEGQKIPKHIYLFHVSYPVSPYVARVSRCNKCYRFGHIKTNCKSQPRCSHCGEKGHSFSEEHCHQSHRPPTCANCKGEHRADSFICPEFLTQKEIRKYAAYRNISLLDAREIFKGNRTPPSFSSSSEMFPKLNSSCFTSRPPDSNPRAPSSPPLEYTSPHLSFAQAAKTLSSSSSPHSSPLCIPAPDRASCKSSPSLPALTRHTHVTRLNKKPRLPPSPYRPPHPYVSFPAPLSTFSNVSVNHSDNPHTPSTSSPPSLPITPQNALNHILRLIIDLLPLLTSSDFPGLAPTILQFIRNLPANLDNSPPPPPI</sequence>
<dbReference type="EMBL" id="GL438560">
    <property type="protein sequence ID" value="EFN68824.1"/>
    <property type="molecule type" value="Genomic_DNA"/>
</dbReference>
<dbReference type="OrthoDB" id="7700262at2759"/>
<protein>
    <recommendedName>
        <fullName evidence="4">CCHC-type domain-containing protein</fullName>
    </recommendedName>
</protein>